<accession>A0ABX0JQR6</accession>
<comment type="subcellular location">
    <subcellularLocation>
        <location evidence="3">Secreted</location>
    </subcellularLocation>
    <subcellularLocation>
        <location evidence="3">Bacterial flagellum</location>
    </subcellularLocation>
</comment>
<dbReference type="Pfam" id="PF00669">
    <property type="entry name" value="Flagellin_N"/>
    <property type="match status" value="1"/>
</dbReference>
<gene>
    <name evidence="6" type="ORF">GOB93_06245</name>
</gene>
<evidence type="ECO:0000313" key="7">
    <source>
        <dbReference type="Proteomes" id="UP000635278"/>
    </source>
</evidence>
<sequence>MSLSINTNNSAMVALESLNATTNELDSTENTVSTGQKVSTAADNPASYAIAQSMNGNISGLSAVSDGLSFAAQVVSTTTSATSSIISTLQLIQAAVTSVGQTGIDTATVGQEVEGYLDQINTFARNATMNGVNLLDGSGDVSTATGKSVTNTLQYVTGLQGSTQTVSSVTTTGAITDALNLTSGLTSGGSVTAATSMYSSLSTVFKTGATTPSSSDLQAMIQTVQSAITTMTNYASKFGAATNTISGMSTYSANLSDSLTSGVGALTDADMAAESAKLTSLQTKQSLAISSLSVAKSSSQNILTLFR</sequence>
<dbReference type="EMBL" id="WOTB01000006">
    <property type="protein sequence ID" value="NHN84245.1"/>
    <property type="molecule type" value="Genomic_DNA"/>
</dbReference>
<reference evidence="6 7" key="1">
    <citation type="journal article" date="2020" name="Int. J. Syst. Evol. Microbiol.">
        <title>Novel acetic acid bacteria from cider fermentations: Acetobacter conturbans sp. nov. and Acetobacter fallax sp. nov.</title>
        <authorList>
            <person name="Sombolestani A.S."/>
            <person name="Cleenwerck I."/>
            <person name="Cnockaert M."/>
            <person name="Borremans W."/>
            <person name="Wieme A.D."/>
            <person name="De Vuyst L."/>
            <person name="Vandamme P."/>
        </authorList>
    </citation>
    <scope>NUCLEOTIDE SEQUENCE [LARGE SCALE GENOMIC DNA]</scope>
    <source>
        <strain evidence="6 7">LMG 30640</strain>
    </source>
</reference>
<dbReference type="Gene3D" id="1.20.1330.10">
    <property type="entry name" value="f41 fragment of flagellin, N-terminal domain"/>
    <property type="match status" value="1"/>
</dbReference>
<dbReference type="SUPFAM" id="SSF64518">
    <property type="entry name" value="Phase 1 flagellin"/>
    <property type="match status" value="1"/>
</dbReference>
<dbReference type="PANTHER" id="PTHR42792">
    <property type="entry name" value="FLAGELLIN"/>
    <property type="match status" value="1"/>
</dbReference>
<comment type="function">
    <text evidence="3">Flagellin is the subunit protein which polymerizes to form the filaments of bacterial flagella.</text>
</comment>
<comment type="caution">
    <text evidence="6">The sequence shown here is derived from an EMBL/GenBank/DDBJ whole genome shotgun (WGS) entry which is preliminary data.</text>
</comment>
<protein>
    <recommendedName>
        <fullName evidence="3">Flagellin</fullName>
    </recommendedName>
</protein>
<proteinExistence type="inferred from homology"/>
<keyword evidence="6" id="KW-0966">Cell projection</keyword>
<dbReference type="InterPro" id="IPR046358">
    <property type="entry name" value="Flagellin_C"/>
</dbReference>
<dbReference type="InterPro" id="IPR001492">
    <property type="entry name" value="Flagellin"/>
</dbReference>
<feature type="domain" description="Flagellin C-terminal" evidence="5">
    <location>
        <begin position="221"/>
        <end position="306"/>
    </location>
</feature>
<dbReference type="PRINTS" id="PR00207">
    <property type="entry name" value="FLAGELLIN"/>
</dbReference>
<evidence type="ECO:0000313" key="6">
    <source>
        <dbReference type="EMBL" id="NHN84245.1"/>
    </source>
</evidence>
<dbReference type="PANTHER" id="PTHR42792:SF2">
    <property type="entry name" value="FLAGELLIN"/>
    <property type="match status" value="1"/>
</dbReference>
<dbReference type="InterPro" id="IPR001029">
    <property type="entry name" value="Flagellin_N"/>
</dbReference>
<keyword evidence="6" id="KW-0282">Flagellum</keyword>
<comment type="similarity">
    <text evidence="1 3">Belongs to the bacterial flagellin family.</text>
</comment>
<dbReference type="Proteomes" id="UP000635278">
    <property type="component" value="Unassembled WGS sequence"/>
</dbReference>
<keyword evidence="6" id="KW-0969">Cilium</keyword>
<keyword evidence="3" id="KW-0964">Secreted</keyword>
<evidence type="ECO:0000256" key="2">
    <source>
        <dbReference type="ARBA" id="ARBA00023143"/>
    </source>
</evidence>
<feature type="domain" description="Flagellin N-terminal" evidence="4">
    <location>
        <begin position="5"/>
        <end position="138"/>
    </location>
</feature>
<dbReference type="RefSeq" id="WP_173582638.1">
    <property type="nucleotide sequence ID" value="NZ_WOTB01000006.1"/>
</dbReference>
<evidence type="ECO:0000259" key="4">
    <source>
        <dbReference type="Pfam" id="PF00669"/>
    </source>
</evidence>
<organism evidence="6 7">
    <name type="scientific">Acetobacter musti</name>
    <dbReference type="NCBI Taxonomy" id="864732"/>
    <lineage>
        <taxon>Bacteria</taxon>
        <taxon>Pseudomonadati</taxon>
        <taxon>Pseudomonadota</taxon>
        <taxon>Alphaproteobacteria</taxon>
        <taxon>Acetobacterales</taxon>
        <taxon>Acetobacteraceae</taxon>
        <taxon>Acetobacter</taxon>
    </lineage>
</organism>
<dbReference type="Pfam" id="PF00700">
    <property type="entry name" value="Flagellin_C"/>
    <property type="match status" value="1"/>
</dbReference>
<evidence type="ECO:0000256" key="1">
    <source>
        <dbReference type="ARBA" id="ARBA00005709"/>
    </source>
</evidence>
<name>A0ABX0JQR6_9PROT</name>
<evidence type="ECO:0000259" key="5">
    <source>
        <dbReference type="Pfam" id="PF00700"/>
    </source>
</evidence>
<keyword evidence="2 3" id="KW-0975">Bacterial flagellum</keyword>
<keyword evidence="7" id="KW-1185">Reference proteome</keyword>
<evidence type="ECO:0000256" key="3">
    <source>
        <dbReference type="RuleBase" id="RU362073"/>
    </source>
</evidence>